<evidence type="ECO:0000313" key="3">
    <source>
        <dbReference type="Proteomes" id="UP000320216"/>
    </source>
</evidence>
<dbReference type="Gene3D" id="3.30.565.10">
    <property type="entry name" value="Histidine kinase-like ATPase, C-terminal domain"/>
    <property type="match status" value="1"/>
</dbReference>
<name>A0A5B8M690_9MICO</name>
<dbReference type="RefSeq" id="WP_146321907.1">
    <property type="nucleotide sequence ID" value="NZ_CP042305.1"/>
</dbReference>
<organism evidence="2 3">
    <name type="scientific">Humibacter ginsenosidimutans</name>
    <dbReference type="NCBI Taxonomy" id="2599293"/>
    <lineage>
        <taxon>Bacteria</taxon>
        <taxon>Bacillati</taxon>
        <taxon>Actinomycetota</taxon>
        <taxon>Actinomycetes</taxon>
        <taxon>Micrococcales</taxon>
        <taxon>Microbacteriaceae</taxon>
        <taxon>Humibacter</taxon>
    </lineage>
</organism>
<dbReference type="EMBL" id="CP042305">
    <property type="protein sequence ID" value="QDZ15873.1"/>
    <property type="molecule type" value="Genomic_DNA"/>
</dbReference>
<dbReference type="SUPFAM" id="SSF55874">
    <property type="entry name" value="ATPase domain of HSP90 chaperone/DNA topoisomerase II/histidine kinase"/>
    <property type="match status" value="1"/>
</dbReference>
<evidence type="ECO:0008006" key="4">
    <source>
        <dbReference type="Google" id="ProtNLM"/>
    </source>
</evidence>
<dbReference type="KEGG" id="huw:FPZ11_14815"/>
<feature type="compositionally biased region" description="Polar residues" evidence="1">
    <location>
        <begin position="839"/>
        <end position="850"/>
    </location>
</feature>
<dbReference type="AlphaFoldDB" id="A0A5B8M690"/>
<keyword evidence="3" id="KW-1185">Reference proteome</keyword>
<dbReference type="OrthoDB" id="9802640at2"/>
<dbReference type="Proteomes" id="UP000320216">
    <property type="component" value="Chromosome"/>
</dbReference>
<sequence length="865" mass="95169">MSDIDSLDLEVPLGTVLETRGAKVNPIAVRLSRELITLLSEQLYTSPTKAIEELVVNSFDADADSCWVFVPAASPGTDFDDLHVIAVFDDGVGMDETGLSDLWRVGASSKREEQTQRLRKRTQIGKFGIGKLATYALASRITYITCTGEGEILSVSLSFDSFASSDAGESDTPVELQVIRLAEKDLMGEGRIRELMAANRLDPNVALSASAHWTLVLLEEFKPRVERLSVKRLRWVLSTAMPLSEFRLHLNGDEVESSKAAQGVVVEFEVGDLPRSRLERINAKSSLQWERMQVQGEGPSGLKSSLLPSGVRGTVMVSSTSLYGGKSADLIRSHGFFIRVRNRLISEDDPLFGVQPLSYEVFNRFRADLEVDDLDADLTAPREGTGSTDRVSALQDLLIELFNEARARWEKAEKERFKQETKREDQRNYVNPRFVERPFADALVTTSAEDDGESGGSDADDSWFYMKQPPPEDLPDIVEGLYETTERDPFQFRLEESGREARLVVFDPVTRTFEVNADHDLALAYKDTPQALDLLYDLAAAESLLETYLREVGLAPNLVGEVLERRDGLFRSLARERVNSPAAIAASLRDATASERDLEIAMVVAARALGFVAKHIGNAGRADGIARFTDYPTGNVKITLEAKSSADEPSLGALDFAGLQQHKNDENAVACLLIAPQYPGGSQGDNAAAAKRAKELKISCWTINQLAEVVGAIATRDITARHVLAIVLNHFTPEDVTHAIDELLADTENAPRELAVHMLAALRTLEKTVPVDRVRSLDMISPELGRQSLQPSQKELKIALQQLAGASSGAISILQDGERFHLNTSVEELERRVEAWAHNGSSTRRGSTFHESPLPGHTRPGLEVD</sequence>
<evidence type="ECO:0000256" key="1">
    <source>
        <dbReference type="SAM" id="MobiDB-lite"/>
    </source>
</evidence>
<reference evidence="2 3" key="1">
    <citation type="submission" date="2019-07" db="EMBL/GenBank/DDBJ databases">
        <title>Full genome sequence of Humibacter sp. WJ7-1.</title>
        <authorList>
            <person name="Im W.-T."/>
        </authorList>
    </citation>
    <scope>NUCLEOTIDE SEQUENCE [LARGE SCALE GENOMIC DNA]</scope>
    <source>
        <strain evidence="2 3">WJ7-1</strain>
    </source>
</reference>
<proteinExistence type="predicted"/>
<evidence type="ECO:0000313" key="2">
    <source>
        <dbReference type="EMBL" id="QDZ15873.1"/>
    </source>
</evidence>
<dbReference type="InterPro" id="IPR036890">
    <property type="entry name" value="HATPase_C_sf"/>
</dbReference>
<dbReference type="Pfam" id="PF13589">
    <property type="entry name" value="HATPase_c_3"/>
    <property type="match status" value="1"/>
</dbReference>
<protein>
    <recommendedName>
        <fullName evidence="4">ATP-binding protein</fullName>
    </recommendedName>
</protein>
<gene>
    <name evidence="2" type="ORF">FPZ11_14815</name>
</gene>
<feature type="region of interest" description="Disordered" evidence="1">
    <location>
        <begin position="837"/>
        <end position="865"/>
    </location>
</feature>
<accession>A0A5B8M690</accession>